<dbReference type="CDD" id="cd02248">
    <property type="entry name" value="Peptidase_C1A"/>
    <property type="match status" value="2"/>
</dbReference>
<dbReference type="InterPro" id="IPR025660">
    <property type="entry name" value="Pept_his_AS"/>
</dbReference>
<dbReference type="InterPro" id="IPR000169">
    <property type="entry name" value="Pept_cys_AS"/>
</dbReference>
<dbReference type="SMART" id="SM00645">
    <property type="entry name" value="Pept_C1"/>
    <property type="match status" value="2"/>
</dbReference>
<feature type="region of interest" description="Disordered" evidence="2">
    <location>
        <begin position="148"/>
        <end position="243"/>
    </location>
</feature>
<protein>
    <recommendedName>
        <fullName evidence="3">Peptidase C1A papain C-terminal domain-containing protein</fullName>
    </recommendedName>
</protein>
<dbReference type="FunFam" id="3.90.70.10:FF:000383">
    <property type="entry name" value="Uncharacterized protein"/>
    <property type="match status" value="2"/>
</dbReference>
<evidence type="ECO:0000256" key="1">
    <source>
        <dbReference type="ARBA" id="ARBA00023145"/>
    </source>
</evidence>
<proteinExistence type="predicted"/>
<dbReference type="InterPro" id="IPR039417">
    <property type="entry name" value="Peptidase_C1A_papain-like"/>
</dbReference>
<feature type="region of interest" description="Disordered" evidence="2">
    <location>
        <begin position="285"/>
        <end position="352"/>
    </location>
</feature>
<feature type="compositionally biased region" description="Low complexity" evidence="2">
    <location>
        <begin position="201"/>
        <end position="243"/>
    </location>
</feature>
<feature type="region of interest" description="Disordered" evidence="2">
    <location>
        <begin position="823"/>
        <end position="858"/>
    </location>
</feature>
<sequence length="1074" mass="113555">MQAQDRSTSVSVLRSIGVAAIAAAAVSGVDGRQMHAGINYHRYLAERAETRQELADWKASFGEMAKNNGWMPPSSSNSEERSADDDEEDHLQRFYMTKQNISAIQALNPNANFSTNTPFTLLTNDEFAAYVGQAYRVYNGSSVSTNRRLRSWHKSSSTKATYSSGTPGAVSKTTTTSASSGTNNNALTSAQDGTVNGGTNYGTTNVKTVTTTGADGKSSTTTTTTTSSGPGTESTTVTTSSGSAATMSNFGFGSGFSSLWQQWGNGFNFGGMGQNDFQPETVKIAGSASSSTSTNAPSTPTPTTAAPTPTPSQTTATPSTTAPTKSSASPSTVTATDTSTASTSNEVDWTDSNCMSPIQSQGSCGDCWAFSTAAAIESGQCINGGQKTLNKYSEQQLTSCDSQNYGCSGGAPIYAMEYVQKNGLCTEDGYPFTSSDGTAASCTTGCSAVDTGITGYETVDDASGLATRVAQQPVIVAVASGNNAWKQYTGGVISSCDTSELDHAVVVVGYTDSEWKIRNSWGDSWGEEGYIRLERTSDSTGTCGIFSVETEHSFNFVLTVSLTRQFRQAVLSTLPTAVIMKPITLITTCVIATSMLAVAPVSARPMHAGINYQRYLTEIDSIKAETDEWKAIFEKTCKENNWMPEYSSEERSSVDPDEDLRQRIFMSKQDVLEAQAANPNANFSIMTPFSALTKEEFSAKVLNSYVRGNTTRPTPTPSPAPPKRSLRQQDAYTFTSMQDMINSLMQSLQQQMGGSWTIGTVKPATDNTDTSTAKQWHWTIPVTTPAPAPIPVTPAPAPVTPPPAPVTPAPIPLTAAPRTAAPRTYAPVTPAPTPTTRAPVVEPLTKKPSTPVRTEKATLSSANSVDWSASKCMSPVQSQGLCGSCWAFASVAAVESLQCIKNGQSGINKYSEQQLVGCDSQNMGCGGGAPVYAYEYIQKNGLCAESAYPYTSSNGGGASCSASCSKSQTGITGYERINEGDEAGLVEALKSQPVVVAVASGNAAWKQYTGGVMSTCETTQVDHAVLVVGYDDNTFKVRNSWGENWGEAGYVRMARSSSGMGTCGMLTDMSRPKM</sequence>
<dbReference type="InterPro" id="IPR000668">
    <property type="entry name" value="Peptidase_C1A_C"/>
</dbReference>
<dbReference type="EMBL" id="JAENGY010000061">
    <property type="protein sequence ID" value="KAG6975472.1"/>
    <property type="molecule type" value="Genomic_DNA"/>
</dbReference>
<dbReference type="PROSITE" id="PS00139">
    <property type="entry name" value="THIOL_PROTEASE_CYS"/>
    <property type="match status" value="2"/>
</dbReference>
<feature type="domain" description="Peptidase C1A papain C-terminal" evidence="3">
    <location>
        <begin position="861"/>
        <end position="1073"/>
    </location>
</feature>
<feature type="region of interest" description="Disordered" evidence="2">
    <location>
        <begin position="706"/>
        <end position="726"/>
    </location>
</feature>
<evidence type="ECO:0000313" key="4">
    <source>
        <dbReference type="EMBL" id="KAG6975472.1"/>
    </source>
</evidence>
<feature type="compositionally biased region" description="Low complexity" evidence="2">
    <location>
        <begin position="287"/>
        <end position="344"/>
    </location>
</feature>
<dbReference type="InterPro" id="IPR013128">
    <property type="entry name" value="Peptidase_C1A"/>
</dbReference>
<dbReference type="GO" id="GO:0008234">
    <property type="term" value="F:cysteine-type peptidase activity"/>
    <property type="evidence" value="ECO:0007669"/>
    <property type="project" value="InterPro"/>
</dbReference>
<feature type="region of interest" description="Disordered" evidence="2">
    <location>
        <begin position="66"/>
        <end position="87"/>
    </location>
</feature>
<comment type="caution">
    <text evidence="4">The sequence shown here is derived from an EMBL/GenBank/DDBJ whole genome shotgun (WGS) entry which is preliminary data.</text>
</comment>
<dbReference type="Proteomes" id="UP000709295">
    <property type="component" value="Unassembled WGS sequence"/>
</dbReference>
<feature type="compositionally biased region" description="Polar residues" evidence="2">
    <location>
        <begin position="154"/>
        <end position="166"/>
    </location>
</feature>
<dbReference type="AlphaFoldDB" id="A0A8J5JB19"/>
<accession>A0A8J5JB19</accession>
<dbReference type="PROSITE" id="PS00639">
    <property type="entry name" value="THIOL_PROTEASE_HIS"/>
    <property type="match status" value="1"/>
</dbReference>
<gene>
    <name evidence="4" type="ORF">JG688_00002351</name>
</gene>
<evidence type="ECO:0000256" key="2">
    <source>
        <dbReference type="SAM" id="MobiDB-lite"/>
    </source>
</evidence>
<evidence type="ECO:0000259" key="3">
    <source>
        <dbReference type="SMART" id="SM00645"/>
    </source>
</evidence>
<keyword evidence="1" id="KW-0865">Zymogen</keyword>
<organism evidence="4 5">
    <name type="scientific">Phytophthora aleatoria</name>
    <dbReference type="NCBI Taxonomy" id="2496075"/>
    <lineage>
        <taxon>Eukaryota</taxon>
        <taxon>Sar</taxon>
        <taxon>Stramenopiles</taxon>
        <taxon>Oomycota</taxon>
        <taxon>Peronosporomycetes</taxon>
        <taxon>Peronosporales</taxon>
        <taxon>Peronosporaceae</taxon>
        <taxon>Phytophthora</taxon>
    </lineage>
</organism>
<dbReference type="PANTHER" id="PTHR12411">
    <property type="entry name" value="CYSTEINE PROTEASE FAMILY C1-RELATED"/>
    <property type="match status" value="1"/>
</dbReference>
<keyword evidence="5" id="KW-1185">Reference proteome</keyword>
<feature type="compositionally biased region" description="Low complexity" evidence="2">
    <location>
        <begin position="823"/>
        <end position="841"/>
    </location>
</feature>
<feature type="domain" description="Peptidase C1A papain C-terminal" evidence="3">
    <location>
        <begin position="343"/>
        <end position="554"/>
    </location>
</feature>
<feature type="compositionally biased region" description="Low complexity" evidence="2">
    <location>
        <begin position="171"/>
        <end position="194"/>
    </location>
</feature>
<evidence type="ECO:0000313" key="5">
    <source>
        <dbReference type="Proteomes" id="UP000709295"/>
    </source>
</evidence>
<feature type="compositionally biased region" description="Polar residues" evidence="2">
    <location>
        <begin position="847"/>
        <end position="858"/>
    </location>
</feature>
<name>A0A8J5JB19_9STRA</name>
<reference evidence="4" key="1">
    <citation type="submission" date="2021-01" db="EMBL/GenBank/DDBJ databases">
        <title>Phytophthora aleatoria, a newly-described species from Pinus radiata is distinct from Phytophthora cactorum isolates based on comparative genomics.</title>
        <authorList>
            <person name="Mcdougal R."/>
            <person name="Panda P."/>
            <person name="Williams N."/>
            <person name="Studholme D.J."/>
        </authorList>
    </citation>
    <scope>NUCLEOTIDE SEQUENCE</scope>
    <source>
        <strain evidence="4">NZFS 4037</strain>
    </source>
</reference>
<dbReference type="GO" id="GO:0006508">
    <property type="term" value="P:proteolysis"/>
    <property type="evidence" value="ECO:0007669"/>
    <property type="project" value="InterPro"/>
</dbReference>
<dbReference type="Pfam" id="PF00112">
    <property type="entry name" value="Peptidase_C1"/>
    <property type="match status" value="2"/>
</dbReference>